<organism evidence="2 3">
    <name type="scientific">Syntrophaceticus schinkii</name>
    <dbReference type="NCBI Taxonomy" id="499207"/>
    <lineage>
        <taxon>Bacteria</taxon>
        <taxon>Bacillati</taxon>
        <taxon>Bacillota</taxon>
        <taxon>Clostridia</taxon>
        <taxon>Thermoanaerobacterales</taxon>
        <taxon>Thermoanaerobacterales Family III. Incertae Sedis</taxon>
        <taxon>Syntrophaceticus</taxon>
    </lineage>
</organism>
<dbReference type="AlphaFoldDB" id="A0A0B7MLM1"/>
<name>A0A0B7MLM1_9FIRM</name>
<gene>
    <name evidence="2" type="ORF">SSCH_210012</name>
</gene>
<protein>
    <submittedName>
        <fullName evidence="2">Uncharacterized protein</fullName>
    </submittedName>
</protein>
<evidence type="ECO:0000313" key="2">
    <source>
        <dbReference type="EMBL" id="CEO88572.1"/>
    </source>
</evidence>
<accession>A0A0B7MLM1</accession>
<proteinExistence type="predicted"/>
<dbReference type="EMBL" id="CDRZ01000124">
    <property type="protein sequence ID" value="CEO88572.1"/>
    <property type="molecule type" value="Genomic_DNA"/>
</dbReference>
<feature type="coiled-coil region" evidence="1">
    <location>
        <begin position="264"/>
        <end position="298"/>
    </location>
</feature>
<sequence>MQVVNWAYGTPDGDSWTDYGNYREINNSGSDVKPRMGKDQISWPSSAFEEKGLFYQGLTDKELPFKIVIDYTLDGKPIKPEQLAGKNGNLKVNIHLENLSKQKFMLSYQGQQGKQLSAEETLYTPFMFQVSTTIPAGKWKNIKTPGASQVVVGDQIQVAWMVFPFPKEEISLEMQGNNIELNPIEIAALPTVLPLPSLDMDSELNQLIVGLGQLESSLNKMGSAAQEIQRNQEKIADGCSQVAAGLGELEEGVKGAYEGSGQLAGGLEQLRQQLAASNEQLTQQLTELLAQQTQQTQELITQLYQLKQSIPSPQENPENYEAHVRIDALIKNLENPNNVPSLPSLPSQENDPLALLTDAVNMLNSGLGEIHQGTQRLAQETPSLSSGMKELAKGQGQLADGLLKAADGISTTKKESGGQFNELKRGQAVTDKLEILADDYKSFMDNTNNSNSQVQFLLRTEGIEITEPAAESAPEPTKNTPWQSIKNFFKNLFS</sequence>
<keyword evidence="1" id="KW-0175">Coiled coil</keyword>
<keyword evidence="3" id="KW-1185">Reference proteome</keyword>
<dbReference type="Gene3D" id="1.10.287.950">
    <property type="entry name" value="Methyl-accepting chemotaxis protein"/>
    <property type="match status" value="1"/>
</dbReference>
<dbReference type="Proteomes" id="UP000046155">
    <property type="component" value="Unassembled WGS sequence"/>
</dbReference>
<evidence type="ECO:0000313" key="3">
    <source>
        <dbReference type="Proteomes" id="UP000046155"/>
    </source>
</evidence>
<evidence type="ECO:0000256" key="1">
    <source>
        <dbReference type="SAM" id="Coils"/>
    </source>
</evidence>
<reference evidence="3" key="1">
    <citation type="submission" date="2015-01" db="EMBL/GenBank/DDBJ databases">
        <authorList>
            <person name="Manzoor Shahid"/>
            <person name="Zubair Saima"/>
        </authorList>
    </citation>
    <scope>NUCLEOTIDE SEQUENCE [LARGE SCALE GENOMIC DNA]</scope>
    <source>
        <strain evidence="3">Sp3</strain>
    </source>
</reference>